<keyword evidence="2" id="KW-1185">Reference proteome</keyword>
<gene>
    <name evidence="1" type="ORF">CYMTET_48179</name>
</gene>
<dbReference type="AlphaFoldDB" id="A0AAE0BSV8"/>
<comment type="caution">
    <text evidence="1">The sequence shown here is derived from an EMBL/GenBank/DDBJ whole genome shotgun (WGS) entry which is preliminary data.</text>
</comment>
<evidence type="ECO:0000313" key="2">
    <source>
        <dbReference type="Proteomes" id="UP001190700"/>
    </source>
</evidence>
<accession>A0AAE0BSV8</accession>
<organism evidence="1 2">
    <name type="scientific">Cymbomonas tetramitiformis</name>
    <dbReference type="NCBI Taxonomy" id="36881"/>
    <lineage>
        <taxon>Eukaryota</taxon>
        <taxon>Viridiplantae</taxon>
        <taxon>Chlorophyta</taxon>
        <taxon>Pyramimonadophyceae</taxon>
        <taxon>Pyramimonadales</taxon>
        <taxon>Pyramimonadaceae</taxon>
        <taxon>Cymbomonas</taxon>
    </lineage>
</organism>
<proteinExistence type="predicted"/>
<reference evidence="1 2" key="1">
    <citation type="journal article" date="2015" name="Genome Biol. Evol.">
        <title>Comparative Genomics of a Bacterivorous Green Alga Reveals Evolutionary Causalities and Consequences of Phago-Mixotrophic Mode of Nutrition.</title>
        <authorList>
            <person name="Burns J.A."/>
            <person name="Paasch A."/>
            <person name="Narechania A."/>
            <person name="Kim E."/>
        </authorList>
    </citation>
    <scope>NUCLEOTIDE SEQUENCE [LARGE SCALE GENOMIC DNA]</scope>
    <source>
        <strain evidence="1 2">PLY_AMNH</strain>
    </source>
</reference>
<name>A0AAE0BSV8_9CHLO</name>
<evidence type="ECO:0000313" key="1">
    <source>
        <dbReference type="EMBL" id="KAK3242102.1"/>
    </source>
</evidence>
<sequence>MGSNETNEVEYATAKEMLTGVIKPSLKQNPTRTLEEVAESPNSKSHRNMSISAHVKVTFKPVLLENERRPSRVKRFKAGINHAISALFVNQFERHITINIPKSCAQLCRRKFLKITAPFVGVACVLYLQIRRKLKVHRGYYRPRACQCLTNHTTTESMMQ</sequence>
<dbReference type="Proteomes" id="UP001190700">
    <property type="component" value="Unassembled WGS sequence"/>
</dbReference>
<dbReference type="EMBL" id="LGRX02033235">
    <property type="protein sequence ID" value="KAK3242102.1"/>
    <property type="molecule type" value="Genomic_DNA"/>
</dbReference>
<protein>
    <submittedName>
        <fullName evidence="1">Uncharacterized protein</fullName>
    </submittedName>
</protein>